<dbReference type="HOGENOM" id="CLU_627026_0_0_1"/>
<feature type="transmembrane region" description="Helical" evidence="1">
    <location>
        <begin position="384"/>
        <end position="402"/>
    </location>
</feature>
<dbReference type="EMBL" id="GL996499">
    <property type="protein sequence ID" value="EGW35107.1"/>
    <property type="molecule type" value="Genomic_DNA"/>
</dbReference>
<keyword evidence="1" id="KW-0472">Membrane</keyword>
<evidence type="ECO:0000313" key="2">
    <source>
        <dbReference type="EMBL" id="EGW35107.1"/>
    </source>
</evidence>
<dbReference type="Proteomes" id="UP000000709">
    <property type="component" value="Unassembled WGS sequence"/>
</dbReference>
<proteinExistence type="predicted"/>
<feature type="transmembrane region" description="Helical" evidence="1">
    <location>
        <begin position="200"/>
        <end position="216"/>
    </location>
</feature>
<dbReference type="GeneID" id="18869616"/>
<dbReference type="OrthoDB" id="4075141at2759"/>
<dbReference type="RefSeq" id="XP_007372519.1">
    <property type="nucleotide sequence ID" value="XM_007372457.1"/>
</dbReference>
<keyword evidence="3" id="KW-1185">Reference proteome</keyword>
<evidence type="ECO:0000256" key="1">
    <source>
        <dbReference type="SAM" id="Phobius"/>
    </source>
</evidence>
<dbReference type="InParanoid" id="G3AFW8"/>
<sequence>MSNERQLNRQAYIIRLLKQSPQPLYWIAFLSLNPIIKRLLLDNQDKISQCCKFDTATFERRTKKLANLISCCFLYSATVTNKFIPKDYGLIYFIINYYGELNTPSNTKIQISPNYSKYFKLETYRNHPTLVKLYENKEFFIFPAIFAQLLSNYLTPTRYKLNQRYLSSSIKSRIFAPIWKNFSLGVNHARLNWISLLRNYLIQNYVIIGFLGLLTIKTRLLDRLYEVKYKKRNETELSVVLNYWTYNFHRANSIVNFIYAPNMIAILLITLTSPMFRLLKPKGDIPKNTLQKLYKRNYKLFFKSYTKTIGFVAAFLTLYLNALNVVPALGYKDEEEDETENIRTISKSWLNDLDLYLFRLILLSKWRITKENHPSFKIMKLKNWIRLETLLMCFGVFKVMNLNDYIKKNKQQDPDNYQRLKDNTMIRMVDCIM</sequence>
<keyword evidence="1" id="KW-1133">Transmembrane helix</keyword>
<protein>
    <submittedName>
        <fullName evidence="2">Uncharacterized protein</fullName>
    </submittedName>
</protein>
<dbReference type="AlphaFoldDB" id="G3AFW8"/>
<name>G3AFW8_SPAPN</name>
<dbReference type="KEGG" id="spaa:SPAPADRAFT_131868"/>
<accession>G3AFW8</accession>
<keyword evidence="1" id="KW-0812">Transmembrane</keyword>
<reference evidence="2 3" key="1">
    <citation type="journal article" date="2011" name="Proc. Natl. Acad. Sci. U.S.A.">
        <title>Comparative genomics of xylose-fermenting fungi for enhanced biofuel production.</title>
        <authorList>
            <person name="Wohlbach D.J."/>
            <person name="Kuo A."/>
            <person name="Sato T.K."/>
            <person name="Potts K.M."/>
            <person name="Salamov A.A."/>
            <person name="LaButti K.M."/>
            <person name="Sun H."/>
            <person name="Clum A."/>
            <person name="Pangilinan J.L."/>
            <person name="Lindquist E.A."/>
            <person name="Lucas S."/>
            <person name="Lapidus A."/>
            <person name="Jin M."/>
            <person name="Gunawan C."/>
            <person name="Balan V."/>
            <person name="Dale B.E."/>
            <person name="Jeffries T.W."/>
            <person name="Zinkel R."/>
            <person name="Barry K.W."/>
            <person name="Grigoriev I.V."/>
            <person name="Gasch A.P."/>
        </authorList>
    </citation>
    <scope>NUCLEOTIDE SEQUENCE [LARGE SCALE GENOMIC DNA]</scope>
    <source>
        <strain evidence="3">NRRL Y-27907 / 11-Y1</strain>
    </source>
</reference>
<dbReference type="OMA" id="IWINYSL"/>
<gene>
    <name evidence="2" type="ORF">SPAPADRAFT_131868</name>
</gene>
<feature type="transmembrane region" description="Helical" evidence="1">
    <location>
        <begin position="257"/>
        <end position="279"/>
    </location>
</feature>
<organism evidence="3">
    <name type="scientific">Spathaspora passalidarum (strain NRRL Y-27907 / 11-Y1)</name>
    <dbReference type="NCBI Taxonomy" id="619300"/>
    <lineage>
        <taxon>Eukaryota</taxon>
        <taxon>Fungi</taxon>
        <taxon>Dikarya</taxon>
        <taxon>Ascomycota</taxon>
        <taxon>Saccharomycotina</taxon>
        <taxon>Pichiomycetes</taxon>
        <taxon>Debaryomycetaceae</taxon>
        <taxon>Spathaspora</taxon>
    </lineage>
</organism>
<evidence type="ECO:0000313" key="3">
    <source>
        <dbReference type="Proteomes" id="UP000000709"/>
    </source>
</evidence>
<feature type="transmembrane region" description="Helical" evidence="1">
    <location>
        <begin position="300"/>
        <end position="320"/>
    </location>
</feature>
<dbReference type="eggNOG" id="ENOG502RR5U">
    <property type="taxonomic scope" value="Eukaryota"/>
</dbReference>